<gene>
    <name evidence="6" type="ORF">WDV06_10750</name>
</gene>
<dbReference type="EMBL" id="JBBDHD010000020">
    <property type="protein sequence ID" value="MFH7595564.1"/>
    <property type="molecule type" value="Genomic_DNA"/>
</dbReference>
<comment type="caution">
    <text evidence="6">The sequence shown here is derived from an EMBL/GenBank/DDBJ whole genome shotgun (WGS) entry which is preliminary data.</text>
</comment>
<dbReference type="PANTHER" id="PTHR43130:SF3">
    <property type="entry name" value="HTH-TYPE TRANSCRIPTIONAL REGULATOR RV1931C"/>
    <property type="match status" value="1"/>
</dbReference>
<dbReference type="Gene3D" id="1.10.10.60">
    <property type="entry name" value="Homeodomain-like"/>
    <property type="match status" value="1"/>
</dbReference>
<dbReference type="InterPro" id="IPR009057">
    <property type="entry name" value="Homeodomain-like_sf"/>
</dbReference>
<evidence type="ECO:0000256" key="1">
    <source>
        <dbReference type="ARBA" id="ARBA00023015"/>
    </source>
</evidence>
<proteinExistence type="predicted"/>
<accession>A0ABW7PB24</accession>
<sequence>MAVVAILALDGVLPFELSVPGQIFGKANEVAGRDHYELRVCAAGRRAVTAAGYGGLALSTPWDLDGLTDADTVVIPGHAAFLDEPPAPVLGALRAAAGNGARLASICVGAFTLAATGLLDGHRATTHWHHAAELARRHPAVDVDPAALFVDNGTLITSAGIAAALDLCLHLLRRDLGAAIAAGTARHTVMPLQRDGGQSQYVEHPAPDDPGNTLQPTLHWLESRLRDPLTLDDIARQAAMSVRSLNRHFRAQTGTTPLQWLLRARVRRARELLETTAIPVERIAAETGFGSSAAFRRHFSRHAGVSPQTYRSAFGAPDVTEDAGHPRPTTRP</sequence>
<keyword evidence="7" id="KW-1185">Reference proteome</keyword>
<dbReference type="PANTHER" id="PTHR43130">
    <property type="entry name" value="ARAC-FAMILY TRANSCRIPTIONAL REGULATOR"/>
    <property type="match status" value="1"/>
</dbReference>
<keyword evidence="2" id="KW-0238">DNA-binding</keyword>
<dbReference type="InterPro" id="IPR002818">
    <property type="entry name" value="DJ-1/PfpI"/>
</dbReference>
<reference evidence="6 7" key="1">
    <citation type="submission" date="2024-03" db="EMBL/GenBank/DDBJ databases">
        <title>Whole genome sequencing of Streptomyces racemochromogenes, to identify antimicrobial biosynthetic gene clusters.</title>
        <authorList>
            <person name="Suryawanshi P."/>
            <person name="Krishnaraj P.U."/>
            <person name="Arun Y.P."/>
            <person name="Suryawanshi M.P."/>
            <person name="Rakshit O."/>
        </authorList>
    </citation>
    <scope>NUCLEOTIDE SEQUENCE [LARGE SCALE GENOMIC DNA]</scope>
    <source>
        <strain evidence="6 7">AUDT626</strain>
    </source>
</reference>
<evidence type="ECO:0000256" key="3">
    <source>
        <dbReference type="ARBA" id="ARBA00023163"/>
    </source>
</evidence>
<dbReference type="PROSITE" id="PS00041">
    <property type="entry name" value="HTH_ARAC_FAMILY_1"/>
    <property type="match status" value="1"/>
</dbReference>
<dbReference type="Pfam" id="PF01965">
    <property type="entry name" value="DJ-1_PfpI"/>
    <property type="match status" value="1"/>
</dbReference>
<dbReference type="SMART" id="SM00342">
    <property type="entry name" value="HTH_ARAC"/>
    <property type="match status" value="1"/>
</dbReference>
<dbReference type="InterPro" id="IPR018062">
    <property type="entry name" value="HTH_AraC-typ_CS"/>
</dbReference>
<feature type="region of interest" description="Disordered" evidence="4">
    <location>
        <begin position="309"/>
        <end position="332"/>
    </location>
</feature>
<evidence type="ECO:0000313" key="7">
    <source>
        <dbReference type="Proteomes" id="UP001610631"/>
    </source>
</evidence>
<dbReference type="InterPro" id="IPR018060">
    <property type="entry name" value="HTH_AraC"/>
</dbReference>
<evidence type="ECO:0000259" key="5">
    <source>
        <dbReference type="PROSITE" id="PS01124"/>
    </source>
</evidence>
<keyword evidence="1" id="KW-0805">Transcription regulation</keyword>
<dbReference type="Proteomes" id="UP001610631">
    <property type="component" value="Unassembled WGS sequence"/>
</dbReference>
<organism evidence="6 7">
    <name type="scientific">Streptomyces racemochromogenes</name>
    <dbReference type="NCBI Taxonomy" id="67353"/>
    <lineage>
        <taxon>Bacteria</taxon>
        <taxon>Bacillati</taxon>
        <taxon>Actinomycetota</taxon>
        <taxon>Actinomycetes</taxon>
        <taxon>Kitasatosporales</taxon>
        <taxon>Streptomycetaceae</taxon>
        <taxon>Streptomyces</taxon>
    </lineage>
</organism>
<dbReference type="RefSeq" id="WP_395509421.1">
    <property type="nucleotide sequence ID" value="NZ_JBBDHD010000020.1"/>
</dbReference>
<dbReference type="Gene3D" id="3.40.50.880">
    <property type="match status" value="1"/>
</dbReference>
<evidence type="ECO:0000256" key="4">
    <source>
        <dbReference type="SAM" id="MobiDB-lite"/>
    </source>
</evidence>
<evidence type="ECO:0000313" key="6">
    <source>
        <dbReference type="EMBL" id="MFH7595564.1"/>
    </source>
</evidence>
<dbReference type="InterPro" id="IPR029062">
    <property type="entry name" value="Class_I_gatase-like"/>
</dbReference>
<feature type="domain" description="HTH araC/xylS-type" evidence="5">
    <location>
        <begin position="215"/>
        <end position="313"/>
    </location>
</feature>
<protein>
    <submittedName>
        <fullName evidence="6">Helix-turn-helix domain-containing protein</fullName>
    </submittedName>
</protein>
<dbReference type="SUPFAM" id="SSF52317">
    <property type="entry name" value="Class I glutamine amidotransferase-like"/>
    <property type="match status" value="1"/>
</dbReference>
<keyword evidence="3" id="KW-0804">Transcription</keyword>
<evidence type="ECO:0000256" key="2">
    <source>
        <dbReference type="ARBA" id="ARBA00023125"/>
    </source>
</evidence>
<dbReference type="Pfam" id="PF12833">
    <property type="entry name" value="HTH_18"/>
    <property type="match status" value="1"/>
</dbReference>
<dbReference type="SUPFAM" id="SSF46689">
    <property type="entry name" value="Homeodomain-like"/>
    <property type="match status" value="2"/>
</dbReference>
<dbReference type="CDD" id="cd03137">
    <property type="entry name" value="GATase1_AraC_1"/>
    <property type="match status" value="1"/>
</dbReference>
<dbReference type="PROSITE" id="PS01124">
    <property type="entry name" value="HTH_ARAC_FAMILY_2"/>
    <property type="match status" value="1"/>
</dbReference>
<name>A0ABW7PB24_9ACTN</name>
<dbReference type="InterPro" id="IPR052158">
    <property type="entry name" value="INH-QAR"/>
</dbReference>